<organism evidence="2">
    <name type="scientific">Halalkalibacterium halodurans</name>
    <name type="common">Bacillus halodurans</name>
    <dbReference type="NCBI Taxonomy" id="86665"/>
    <lineage>
        <taxon>Bacteria</taxon>
        <taxon>Bacillati</taxon>
        <taxon>Bacillota</taxon>
        <taxon>Bacilli</taxon>
        <taxon>Bacillales</taxon>
        <taxon>Bacillaceae</taxon>
        <taxon>Halalkalibacterium (ex Joshi et al. 2022)</taxon>
    </lineage>
</organism>
<dbReference type="SUPFAM" id="SSF55729">
    <property type="entry name" value="Acyl-CoA N-acyltransferases (Nat)"/>
    <property type="match status" value="1"/>
</dbReference>
<evidence type="ECO:0000313" key="2">
    <source>
        <dbReference type="EMBL" id="KOO39942.1"/>
    </source>
</evidence>
<comment type="caution">
    <text evidence="2">The sequence shown here is derived from an EMBL/GenBank/DDBJ whole genome shotgun (WGS) entry which is preliminary data.</text>
</comment>
<dbReference type="PATRIC" id="fig|136160.3.peg.3390"/>
<proteinExistence type="predicted"/>
<dbReference type="RefSeq" id="WP_053431788.1">
    <property type="nucleotide sequence ID" value="NZ_CP040441.1"/>
</dbReference>
<accession>A0A0M0KMY8</accession>
<dbReference type="AlphaFoldDB" id="A0A0M0KMY8"/>
<dbReference type="Pfam" id="PF12746">
    <property type="entry name" value="GNAT_acetyltran"/>
    <property type="match status" value="1"/>
</dbReference>
<evidence type="ECO:0000259" key="1">
    <source>
        <dbReference type="PROSITE" id="PS51186"/>
    </source>
</evidence>
<dbReference type="EMBL" id="LILD01000001">
    <property type="protein sequence ID" value="KOO39942.1"/>
    <property type="molecule type" value="Genomic_DNA"/>
</dbReference>
<dbReference type="Gene3D" id="3.40.630.30">
    <property type="match status" value="1"/>
</dbReference>
<dbReference type="CDD" id="cd04301">
    <property type="entry name" value="NAT_SF"/>
    <property type="match status" value="1"/>
</dbReference>
<gene>
    <name evidence="2" type="ORF">AMD02_14605</name>
</gene>
<name>A0A0M0KMY8_ALKHA</name>
<dbReference type="InterPro" id="IPR027365">
    <property type="entry name" value="GNAT_acetyltra_YdfB-like"/>
</dbReference>
<dbReference type="GeneID" id="87596645"/>
<sequence length="260" mass="29646">MLRPLTEKDREQLLVFVGKEPAVNLFIIGDVETFGVETEFQQIWGEFNERGELVAAMLRYFQSFLVYGESDWDHHRFAQIVNEHTGKFEVSGRSDIVERFENGVIPKLGQKRQLYLCELQSAKELSDRNGVQHLSVDDLNRLLVLHDQIDDFAQNDNGKEQMKVSMEKGASRTYYVEEDGKIIASASTAAENSRSAMIVGVCTHPDYRNQGLASRCMSALCEDLLAEGKTVCLFYDNPVAGRIYKRLGFKDIGRWTIYRS</sequence>
<feature type="domain" description="N-acetyltransferase" evidence="1">
    <location>
        <begin position="117"/>
        <end position="260"/>
    </location>
</feature>
<protein>
    <recommendedName>
        <fullName evidence="1">N-acetyltransferase domain-containing protein</fullName>
    </recommendedName>
</protein>
<dbReference type="InterPro" id="IPR000182">
    <property type="entry name" value="GNAT_dom"/>
</dbReference>
<dbReference type="InterPro" id="IPR016181">
    <property type="entry name" value="Acyl_CoA_acyltransferase"/>
</dbReference>
<reference evidence="2" key="1">
    <citation type="submission" date="2015-08" db="EMBL/GenBank/DDBJ databases">
        <title>Complete DNA Sequence of Pseudomonas syringae pv. actinidiae, the Causal Agent of Kiwifruit Canker Disease.</title>
        <authorList>
            <person name="Rikkerink E.H.A."/>
            <person name="Fineran P.C."/>
        </authorList>
    </citation>
    <scope>NUCLEOTIDE SEQUENCE</scope>
    <source>
        <strain evidence="2">DSM 13666</strain>
    </source>
</reference>
<dbReference type="PROSITE" id="PS51186">
    <property type="entry name" value="GNAT"/>
    <property type="match status" value="1"/>
</dbReference>
<dbReference type="GO" id="GO:0016747">
    <property type="term" value="F:acyltransferase activity, transferring groups other than amino-acyl groups"/>
    <property type="evidence" value="ECO:0007669"/>
    <property type="project" value="InterPro"/>
</dbReference>